<feature type="region of interest" description="Disordered" evidence="3">
    <location>
        <begin position="328"/>
        <end position="366"/>
    </location>
</feature>
<proteinExistence type="predicted"/>
<reference evidence="5" key="1">
    <citation type="submission" date="2023-04" db="EMBL/GenBank/DDBJ databases">
        <authorList>
            <consortium name="ELIXIR-Norway"/>
        </authorList>
    </citation>
    <scope>NUCLEOTIDE SEQUENCE [LARGE SCALE GENOMIC DNA]</scope>
</reference>
<evidence type="ECO:0000313" key="5">
    <source>
        <dbReference type="EMBL" id="CAI9167335.1"/>
    </source>
</evidence>
<sequence length="422" mass="46405">MEAARGHDRYHLPLASCYASPEMCFLFSNRYKFQTWRLLWLWLAEAEQTLGLPNTDEQIQEELPFTATENIIMAMVKAWGNHRACHEKIRVLTQQAAALVKQEGGDNDVVESIQADAYFSPAHSQLDCLPDPSFTSRTSRQVSGQLLASSQWGGGGQSLRQWGDEPGAERGGRGAQSPDHRPQAEPRPEMTAREPGQVHRPGQDGFHGPLEIGRQPVTLQPTRWRQDPTGREAPRTGELGLAFYHHSRRTPLLSEHAEGWAGAVLRGARLCPGRREALSREPLLLHASARPREGAWVGPEGGHCTVVPGAATGTRLSEKVAFSDAPWNWSHDTPENQHVPSARRLAPRQEAGSPSPVRARLTPTPPALETVGTTSLQAFGKCRGRRTSQGFQAWALELGSTGRQPSAPAPRCCTSSRVQEHQ</sequence>
<dbReference type="SMART" id="SM00998">
    <property type="entry name" value="ADSL_C"/>
    <property type="match status" value="1"/>
</dbReference>
<evidence type="ECO:0000259" key="4">
    <source>
        <dbReference type="SMART" id="SM00998"/>
    </source>
</evidence>
<dbReference type="Gene3D" id="1.10.40.30">
    <property type="entry name" value="Fumarase/aspartase (C-terminal domain)"/>
    <property type="match status" value="1"/>
</dbReference>
<feature type="domain" description="Adenylosuccinate lyase C-terminal" evidence="4">
    <location>
        <begin position="63"/>
        <end position="147"/>
    </location>
</feature>
<dbReference type="Proteomes" id="UP001176941">
    <property type="component" value="Chromosome 26"/>
</dbReference>
<organism evidence="5 6">
    <name type="scientific">Rangifer tarandus platyrhynchus</name>
    <name type="common">Svalbard reindeer</name>
    <dbReference type="NCBI Taxonomy" id="3082113"/>
    <lineage>
        <taxon>Eukaryota</taxon>
        <taxon>Metazoa</taxon>
        <taxon>Chordata</taxon>
        <taxon>Craniata</taxon>
        <taxon>Vertebrata</taxon>
        <taxon>Euteleostomi</taxon>
        <taxon>Mammalia</taxon>
        <taxon>Eutheria</taxon>
        <taxon>Laurasiatheria</taxon>
        <taxon>Artiodactyla</taxon>
        <taxon>Ruminantia</taxon>
        <taxon>Pecora</taxon>
        <taxon>Cervidae</taxon>
        <taxon>Odocoileinae</taxon>
        <taxon>Rangifer</taxon>
    </lineage>
</organism>
<dbReference type="EMBL" id="OX459962">
    <property type="protein sequence ID" value="CAI9167335.1"/>
    <property type="molecule type" value="Genomic_DNA"/>
</dbReference>
<name>A0ABN8Z0H1_RANTA</name>
<feature type="compositionally biased region" description="Basic and acidic residues" evidence="3">
    <location>
        <begin position="224"/>
        <end position="235"/>
    </location>
</feature>
<keyword evidence="2" id="KW-0456">Lyase</keyword>
<dbReference type="InterPro" id="IPR019468">
    <property type="entry name" value="AdenyloSucc_lyase_C"/>
</dbReference>
<dbReference type="PANTHER" id="PTHR43172:SF1">
    <property type="entry name" value="ADENYLOSUCCINATE LYASE"/>
    <property type="match status" value="1"/>
</dbReference>
<gene>
    <name evidence="5" type="ORF">MRATA1EN1_LOCUS16297</name>
</gene>
<evidence type="ECO:0000256" key="2">
    <source>
        <dbReference type="ARBA" id="ARBA00023239"/>
    </source>
</evidence>
<evidence type="ECO:0000313" key="6">
    <source>
        <dbReference type="Proteomes" id="UP001176941"/>
    </source>
</evidence>
<dbReference type="PANTHER" id="PTHR43172">
    <property type="entry name" value="ADENYLOSUCCINATE LYASE"/>
    <property type="match status" value="1"/>
</dbReference>
<accession>A0ABN8Z0H1</accession>
<comment type="subunit">
    <text evidence="1">Homotetramer. Residues from neighboring subunits contribute catalytic and substrate-binding residues to each active site.</text>
</comment>
<keyword evidence="6" id="KW-1185">Reference proteome</keyword>
<feature type="region of interest" description="Disordered" evidence="3">
    <location>
        <begin position="148"/>
        <end position="235"/>
    </location>
</feature>
<dbReference type="Gene3D" id="1.20.200.10">
    <property type="entry name" value="Fumarase/aspartase (Central domain)"/>
    <property type="match status" value="1"/>
</dbReference>
<evidence type="ECO:0000256" key="1">
    <source>
        <dbReference type="ARBA" id="ARBA00011668"/>
    </source>
</evidence>
<feature type="region of interest" description="Disordered" evidence="3">
    <location>
        <begin position="399"/>
        <end position="422"/>
    </location>
</feature>
<feature type="compositionally biased region" description="Polar residues" evidence="3">
    <location>
        <begin position="413"/>
        <end position="422"/>
    </location>
</feature>
<protein>
    <recommendedName>
        <fullName evidence="4">Adenylosuccinate lyase C-terminal domain-containing protein</fullName>
    </recommendedName>
</protein>
<dbReference type="Gene3D" id="1.10.275.60">
    <property type="match status" value="1"/>
</dbReference>
<evidence type="ECO:0000256" key="3">
    <source>
        <dbReference type="SAM" id="MobiDB-lite"/>
    </source>
</evidence>
<feature type="compositionally biased region" description="Basic and acidic residues" evidence="3">
    <location>
        <begin position="167"/>
        <end position="192"/>
    </location>
</feature>